<reference evidence="1 2" key="1">
    <citation type="journal article" date="2008" name="Science">
        <title>The Physcomitrella genome reveals evolutionary insights into the conquest of land by plants.</title>
        <authorList>
            <person name="Rensing S."/>
            <person name="Lang D."/>
            <person name="Zimmer A."/>
            <person name="Terry A."/>
            <person name="Salamov A."/>
            <person name="Shapiro H."/>
            <person name="Nishiyama T."/>
            <person name="Perroud P.-F."/>
            <person name="Lindquist E."/>
            <person name="Kamisugi Y."/>
            <person name="Tanahashi T."/>
            <person name="Sakakibara K."/>
            <person name="Fujita T."/>
            <person name="Oishi K."/>
            <person name="Shin-I T."/>
            <person name="Kuroki Y."/>
            <person name="Toyoda A."/>
            <person name="Suzuki Y."/>
            <person name="Hashimoto A."/>
            <person name="Yamaguchi K."/>
            <person name="Sugano A."/>
            <person name="Kohara Y."/>
            <person name="Fujiyama A."/>
            <person name="Anterola A."/>
            <person name="Aoki S."/>
            <person name="Ashton N."/>
            <person name="Barbazuk W.B."/>
            <person name="Barker E."/>
            <person name="Bennetzen J."/>
            <person name="Bezanilla M."/>
            <person name="Blankenship R."/>
            <person name="Cho S.H."/>
            <person name="Dutcher S."/>
            <person name="Estelle M."/>
            <person name="Fawcett J.A."/>
            <person name="Gundlach H."/>
            <person name="Hanada K."/>
            <person name="Heyl A."/>
            <person name="Hicks K.A."/>
            <person name="Hugh J."/>
            <person name="Lohr M."/>
            <person name="Mayer K."/>
            <person name="Melkozernov A."/>
            <person name="Murata T."/>
            <person name="Nelson D."/>
            <person name="Pils B."/>
            <person name="Prigge M."/>
            <person name="Reiss B."/>
            <person name="Renner T."/>
            <person name="Rombauts S."/>
            <person name="Rushton P."/>
            <person name="Sanderfoot A."/>
            <person name="Schween G."/>
            <person name="Shiu S.-H."/>
            <person name="Stueber K."/>
            <person name="Theodoulou F.L."/>
            <person name="Tu H."/>
            <person name="Van de Peer Y."/>
            <person name="Verrier P.J."/>
            <person name="Waters E."/>
            <person name="Wood A."/>
            <person name="Yang L."/>
            <person name="Cove D."/>
            <person name="Cuming A."/>
            <person name="Hasebe M."/>
            <person name="Lucas S."/>
            <person name="Mishler D.B."/>
            <person name="Reski R."/>
            <person name="Grigoriev I."/>
            <person name="Quatrano R.S."/>
            <person name="Boore J.L."/>
        </authorList>
    </citation>
    <scope>NUCLEOTIDE SEQUENCE [LARGE SCALE GENOMIC DNA]</scope>
    <source>
        <strain evidence="1 2">cv. Gransden 2004</strain>
    </source>
</reference>
<dbReference type="Gramene" id="Pp3c25_5920V3.2">
    <property type="protein sequence ID" value="Pp3c25_5920V3.2"/>
    <property type="gene ID" value="Pp3c25_5920"/>
</dbReference>
<sequence>MGGIDSKAIKYWSEKVYEINIEELDEEKNMKLFITHYYGQEDFPNKLIDVGKNILRPCNGLLLSLKVIRVFLRENKRLRY</sequence>
<accession>A0A7I4D0P7</accession>
<protein>
    <recommendedName>
        <fullName evidence="3">NB-ARC domain-containing protein</fullName>
    </recommendedName>
</protein>
<dbReference type="AlphaFoldDB" id="A0A7I4D0P7"/>
<reference evidence="1" key="3">
    <citation type="submission" date="2020-12" db="UniProtKB">
        <authorList>
            <consortium name="EnsemblPlants"/>
        </authorList>
    </citation>
    <scope>IDENTIFICATION</scope>
</reference>
<evidence type="ECO:0000313" key="1">
    <source>
        <dbReference type="EnsemblPlants" id="Pp3c25_5920V3.2"/>
    </source>
</evidence>
<reference evidence="1 2" key="2">
    <citation type="journal article" date="2018" name="Plant J.">
        <title>The Physcomitrella patens chromosome-scale assembly reveals moss genome structure and evolution.</title>
        <authorList>
            <person name="Lang D."/>
            <person name="Ullrich K.K."/>
            <person name="Murat F."/>
            <person name="Fuchs J."/>
            <person name="Jenkins J."/>
            <person name="Haas F.B."/>
            <person name="Piednoel M."/>
            <person name="Gundlach H."/>
            <person name="Van Bel M."/>
            <person name="Meyberg R."/>
            <person name="Vives C."/>
            <person name="Morata J."/>
            <person name="Symeonidi A."/>
            <person name="Hiss M."/>
            <person name="Muchero W."/>
            <person name="Kamisugi Y."/>
            <person name="Saleh O."/>
            <person name="Blanc G."/>
            <person name="Decker E.L."/>
            <person name="van Gessel N."/>
            <person name="Grimwood J."/>
            <person name="Hayes R.D."/>
            <person name="Graham S.W."/>
            <person name="Gunter L.E."/>
            <person name="McDaniel S.F."/>
            <person name="Hoernstein S.N.W."/>
            <person name="Larsson A."/>
            <person name="Li F.W."/>
            <person name="Perroud P.F."/>
            <person name="Phillips J."/>
            <person name="Ranjan P."/>
            <person name="Rokshar D.S."/>
            <person name="Rothfels C.J."/>
            <person name="Schneider L."/>
            <person name="Shu S."/>
            <person name="Stevenson D.W."/>
            <person name="Thummler F."/>
            <person name="Tillich M."/>
            <person name="Villarreal Aguilar J.C."/>
            <person name="Widiez T."/>
            <person name="Wong G.K."/>
            <person name="Wymore A."/>
            <person name="Zhang Y."/>
            <person name="Zimmer A.D."/>
            <person name="Quatrano R.S."/>
            <person name="Mayer K.F.X."/>
            <person name="Goodstein D."/>
            <person name="Casacuberta J.M."/>
            <person name="Vandepoele K."/>
            <person name="Reski R."/>
            <person name="Cuming A.C."/>
            <person name="Tuskan G.A."/>
            <person name="Maumus F."/>
            <person name="Salse J."/>
            <person name="Schmutz J."/>
            <person name="Rensing S.A."/>
        </authorList>
    </citation>
    <scope>NUCLEOTIDE SEQUENCE [LARGE SCALE GENOMIC DNA]</scope>
    <source>
        <strain evidence="1 2">cv. Gransden 2004</strain>
    </source>
</reference>
<evidence type="ECO:0000313" key="2">
    <source>
        <dbReference type="Proteomes" id="UP000006727"/>
    </source>
</evidence>
<dbReference type="EMBL" id="ABEU02000025">
    <property type="status" value="NOT_ANNOTATED_CDS"/>
    <property type="molecule type" value="Genomic_DNA"/>
</dbReference>
<organism evidence="1 2">
    <name type="scientific">Physcomitrium patens</name>
    <name type="common">Spreading-leaved earth moss</name>
    <name type="synonym">Physcomitrella patens</name>
    <dbReference type="NCBI Taxonomy" id="3218"/>
    <lineage>
        <taxon>Eukaryota</taxon>
        <taxon>Viridiplantae</taxon>
        <taxon>Streptophyta</taxon>
        <taxon>Embryophyta</taxon>
        <taxon>Bryophyta</taxon>
        <taxon>Bryophytina</taxon>
        <taxon>Bryopsida</taxon>
        <taxon>Funariidae</taxon>
        <taxon>Funariales</taxon>
        <taxon>Funariaceae</taxon>
        <taxon>Physcomitrium</taxon>
    </lineage>
</organism>
<evidence type="ECO:0008006" key="3">
    <source>
        <dbReference type="Google" id="ProtNLM"/>
    </source>
</evidence>
<keyword evidence="2" id="KW-1185">Reference proteome</keyword>
<proteinExistence type="predicted"/>
<name>A0A7I4D0P7_PHYPA</name>
<dbReference type="EnsemblPlants" id="Pp3c25_5920V3.2">
    <property type="protein sequence ID" value="Pp3c25_5920V3.2"/>
    <property type="gene ID" value="Pp3c25_5920"/>
</dbReference>
<dbReference type="Proteomes" id="UP000006727">
    <property type="component" value="Chromosome 25"/>
</dbReference>